<proteinExistence type="predicted"/>
<dbReference type="Gene3D" id="1.25.10.10">
    <property type="entry name" value="Leucine-rich Repeat Variant"/>
    <property type="match status" value="2"/>
</dbReference>
<dbReference type="Proteomes" id="UP000638560">
    <property type="component" value="Unassembled WGS sequence"/>
</dbReference>
<dbReference type="InterPro" id="IPR011989">
    <property type="entry name" value="ARM-like"/>
</dbReference>
<name>A0ABS0HAP7_9ACTN</name>
<comment type="caution">
    <text evidence="1">The sequence shown here is derived from an EMBL/GenBank/DDBJ whole genome shotgun (WGS) entry which is preliminary data.</text>
</comment>
<sequence>MSAFDGPRVDLSSRLGDVPWARLEHAYDNATDIPALLVKIGGSEHPEEVVEMLRDRLLHQGFVVYSATVEAVPILVDLVSEGSCPARPAIVRLIGELAGAAVQVGPEHEAKGRWSRMWRGKLPLMAELLRDHDVEVRRFAPSSLASAEFDQDRFLARLLDTCAAERDEPARLAQLIAIADLLPVVPPAFGDATVGRVRGIVSGGSPQVRMAGAIVLHQVETVGAEVFLDALRAPDVELWRQTWCVPGRRQSIVYWVDQRLREDRDLRRDLGKGLLASADAANRTAAFEVLMGVASTWRSPMVDVAAAASQALDDPEESVSSRALFALAMSRPREPEHADRLAELAGGPDGYPRLAATWGLARMGDSRCVPHLLASLRCDHLGYAHHRVYGGTLSYPVLPSIDEILLLAAAWSDRLLPDVARRLSTTPPGLERRALLRTVTEWGPVARGALPVLVDGLAAQDPTLDLIALAAVGPNAHDVPSGLVRQAFERASAVPSVDQVALIRAYARITADLGPVLAALPDAGSDEPLPASSLHLIGALGPAGAHYAGRLEQLMPGLGTWATLGAATSHWEITGETAIGGRALAGILADLVTGRPAGVADLLALRRITEMGFVDSALISVLRFIAHSEVRVTGPGEWQDIDLDETLAGLARRILDAQI</sequence>
<dbReference type="SUPFAM" id="SSF48371">
    <property type="entry name" value="ARM repeat"/>
    <property type="match status" value="1"/>
</dbReference>
<keyword evidence="2" id="KW-1185">Reference proteome</keyword>
<accession>A0ABS0HAP7</accession>
<organism evidence="1 2">
    <name type="scientific">Plantactinospora alkalitolerans</name>
    <dbReference type="NCBI Taxonomy" id="2789879"/>
    <lineage>
        <taxon>Bacteria</taxon>
        <taxon>Bacillati</taxon>
        <taxon>Actinomycetota</taxon>
        <taxon>Actinomycetes</taxon>
        <taxon>Micromonosporales</taxon>
        <taxon>Micromonosporaceae</taxon>
        <taxon>Plantactinospora</taxon>
    </lineage>
</organism>
<protein>
    <submittedName>
        <fullName evidence="1">HEAT repeat domain-containing protein</fullName>
    </submittedName>
</protein>
<dbReference type="RefSeq" id="WP_196206997.1">
    <property type="nucleotide sequence ID" value="NZ_JADPUN010000439.1"/>
</dbReference>
<evidence type="ECO:0000313" key="2">
    <source>
        <dbReference type="Proteomes" id="UP000638560"/>
    </source>
</evidence>
<evidence type="ECO:0000313" key="1">
    <source>
        <dbReference type="EMBL" id="MBF9135545.1"/>
    </source>
</evidence>
<dbReference type="Pfam" id="PF13646">
    <property type="entry name" value="HEAT_2"/>
    <property type="match status" value="1"/>
</dbReference>
<reference evidence="1 2" key="1">
    <citation type="submission" date="2020-11" db="EMBL/GenBank/DDBJ databases">
        <title>A novel isolate from a Black sea contaminated sediment with potential to produce alkanes: Plantactinospora alkalitolerans sp. nov.</title>
        <authorList>
            <person name="Carro L."/>
            <person name="Veyisoglu A."/>
            <person name="Guven K."/>
            <person name="Schumann P."/>
            <person name="Klenk H.-P."/>
            <person name="Sahin N."/>
        </authorList>
    </citation>
    <scope>NUCLEOTIDE SEQUENCE [LARGE SCALE GENOMIC DNA]</scope>
    <source>
        <strain evidence="1 2">S1510</strain>
    </source>
</reference>
<gene>
    <name evidence="1" type="ORF">I0C86_42655</name>
</gene>
<dbReference type="InterPro" id="IPR016024">
    <property type="entry name" value="ARM-type_fold"/>
</dbReference>
<dbReference type="EMBL" id="JADPUN010000439">
    <property type="protein sequence ID" value="MBF9135545.1"/>
    <property type="molecule type" value="Genomic_DNA"/>
</dbReference>